<dbReference type="RefSeq" id="WP_179371154.1">
    <property type="nucleotide sequence ID" value="NZ_CP026995.1"/>
</dbReference>
<reference evidence="1 2" key="1">
    <citation type="submission" date="2018-02" db="EMBL/GenBank/DDBJ databases">
        <title>Complete genome of Nitrosopumilus ureaphilus PS0.</title>
        <authorList>
            <person name="Qin W."/>
            <person name="Zheng Y."/>
            <person name="Stahl D.A."/>
        </authorList>
    </citation>
    <scope>NUCLEOTIDE SEQUENCE [LARGE SCALE GENOMIC DNA]</scope>
    <source>
        <strain evidence="1 2">PS0</strain>
    </source>
</reference>
<protein>
    <submittedName>
        <fullName evidence="1">Uncharacterized protein</fullName>
    </submittedName>
</protein>
<dbReference type="KEGG" id="nue:C5F50_09485"/>
<name>A0A7D5RBI3_9ARCH</name>
<dbReference type="SUPFAM" id="SSF109604">
    <property type="entry name" value="HD-domain/PDEase-like"/>
    <property type="match status" value="1"/>
</dbReference>
<organism evidence="1 2">
    <name type="scientific">Nitrosopumilus ureiphilus</name>
    <dbReference type="NCBI Taxonomy" id="1470067"/>
    <lineage>
        <taxon>Archaea</taxon>
        <taxon>Nitrososphaerota</taxon>
        <taxon>Nitrososphaeria</taxon>
        <taxon>Nitrosopumilales</taxon>
        <taxon>Nitrosopumilaceae</taxon>
        <taxon>Nitrosopumilus</taxon>
    </lineage>
</organism>
<gene>
    <name evidence="1" type="ORF">C5F50_09485</name>
</gene>
<accession>A0A7D5RBI3</accession>
<proteinExistence type="predicted"/>
<dbReference type="Proteomes" id="UP000509478">
    <property type="component" value="Chromosome"/>
</dbReference>
<dbReference type="Pfam" id="PF13328">
    <property type="entry name" value="HD_4"/>
    <property type="match status" value="1"/>
</dbReference>
<dbReference type="GeneID" id="56068335"/>
<dbReference type="Gene3D" id="1.10.3210.10">
    <property type="entry name" value="Hypothetical protein af1432"/>
    <property type="match status" value="1"/>
</dbReference>
<sequence>MEVHSATKEDLLNIIENDAKIKIDSFVEGAIELAEEVHSGVKREDGKSSFLETHVWPVTIDVIQHYQKVNKLLTTLQIVSAILHDVMEDNEKILDLNASKAYGFEAYFRHRFGEYVYNIAMTLKTKPLENYFGTNNEQRQTARFFEYCTNLTKSAYDVKIIKLADRLNNMKFISQISEQGKIKRYLREAEDFYIAFSIFPPTVSEFYSKMREAYDELKRIKVTV</sequence>
<evidence type="ECO:0000313" key="1">
    <source>
        <dbReference type="EMBL" id="QLH07284.1"/>
    </source>
</evidence>
<keyword evidence="2" id="KW-1185">Reference proteome</keyword>
<evidence type="ECO:0000313" key="2">
    <source>
        <dbReference type="Proteomes" id="UP000509478"/>
    </source>
</evidence>
<dbReference type="EMBL" id="CP026995">
    <property type="protein sequence ID" value="QLH07284.1"/>
    <property type="molecule type" value="Genomic_DNA"/>
</dbReference>
<dbReference type="OrthoDB" id="8597at2157"/>
<dbReference type="AlphaFoldDB" id="A0A7D5RBI3"/>